<evidence type="ECO:0000313" key="7">
    <source>
        <dbReference type="EMBL" id="ADL55852.1"/>
    </source>
</evidence>
<dbReference type="EMBL" id="CP002159">
    <property type="protein sequence ID" value="ADL55852.1"/>
    <property type="molecule type" value="Genomic_DNA"/>
</dbReference>
<dbReference type="STRING" id="395494.Galf_1842"/>
<gene>
    <name evidence="7" type="ordered locus">Galf_1842</name>
</gene>
<dbReference type="HOGENOM" id="CLU_058671_2_1_4"/>
<feature type="transmembrane region" description="Helical" evidence="6">
    <location>
        <begin position="145"/>
        <end position="165"/>
    </location>
</feature>
<evidence type="ECO:0000256" key="2">
    <source>
        <dbReference type="ARBA" id="ARBA00022475"/>
    </source>
</evidence>
<evidence type="ECO:0000256" key="5">
    <source>
        <dbReference type="ARBA" id="ARBA00023136"/>
    </source>
</evidence>
<keyword evidence="3 6" id="KW-0812">Transmembrane</keyword>
<dbReference type="CDD" id="cd10433">
    <property type="entry name" value="YccA_like"/>
    <property type="match status" value="1"/>
</dbReference>
<dbReference type="Proteomes" id="UP000001235">
    <property type="component" value="Chromosome"/>
</dbReference>
<evidence type="ECO:0000256" key="3">
    <source>
        <dbReference type="ARBA" id="ARBA00022692"/>
    </source>
</evidence>
<feature type="transmembrane region" description="Helical" evidence="6">
    <location>
        <begin position="204"/>
        <end position="224"/>
    </location>
</feature>
<dbReference type="GO" id="GO:0005886">
    <property type="term" value="C:plasma membrane"/>
    <property type="evidence" value="ECO:0007669"/>
    <property type="project" value="UniProtKB-SubCell"/>
</dbReference>
<dbReference type="PANTHER" id="PTHR23291:SF115">
    <property type="entry name" value="MODULATOR OF FTSH PROTEASE YCCA"/>
    <property type="match status" value="1"/>
</dbReference>
<dbReference type="Pfam" id="PF01027">
    <property type="entry name" value="Bax1-I"/>
    <property type="match status" value="1"/>
</dbReference>
<reference evidence="7" key="1">
    <citation type="submission" date="2010-08" db="EMBL/GenBank/DDBJ databases">
        <title>Complete sequence of Gallionella capsiferriformans ES-2.</title>
        <authorList>
            <consortium name="US DOE Joint Genome Institute"/>
            <person name="Lucas S."/>
            <person name="Copeland A."/>
            <person name="Lapidus A."/>
            <person name="Cheng J.-F."/>
            <person name="Bruce D."/>
            <person name="Goodwin L."/>
            <person name="Pitluck S."/>
            <person name="Chertkov O."/>
            <person name="Davenport K.W."/>
            <person name="Detter J.C."/>
            <person name="Han C."/>
            <person name="Tapia R."/>
            <person name="Land M."/>
            <person name="Hauser L."/>
            <person name="Chang Y.-J."/>
            <person name="Jeffries C."/>
            <person name="Kyrpides N."/>
            <person name="Ivanova N."/>
            <person name="Mikhailova N."/>
            <person name="Shelobolina E.S."/>
            <person name="Picardal F."/>
            <person name="Roden E."/>
            <person name="Emerson D."/>
            <person name="Woyke T."/>
        </authorList>
    </citation>
    <scope>NUCLEOTIDE SEQUENCE [LARGE SCALE GENOMIC DNA]</scope>
    <source>
        <strain evidence="7">ES-2</strain>
    </source>
</reference>
<name>D9SH55_GALCS</name>
<feature type="transmembrane region" description="Helical" evidence="6">
    <location>
        <begin position="111"/>
        <end position="133"/>
    </location>
</feature>
<evidence type="ECO:0000256" key="4">
    <source>
        <dbReference type="ARBA" id="ARBA00022989"/>
    </source>
</evidence>
<protein>
    <submittedName>
        <fullName evidence="7">Uncharacterized protein</fullName>
    </submittedName>
</protein>
<dbReference type="InterPro" id="IPR006214">
    <property type="entry name" value="Bax_inhibitor_1-related"/>
</dbReference>
<dbReference type="OrthoDB" id="9813298at2"/>
<accession>D9SH55</accession>
<comment type="similarity">
    <text evidence="6">Belongs to the BI1 family.</text>
</comment>
<organism evidence="7 8">
    <name type="scientific">Gallionella capsiferriformans (strain ES-2)</name>
    <name type="common">Gallionella ferruginea capsiferriformans (strain ES-2)</name>
    <dbReference type="NCBI Taxonomy" id="395494"/>
    <lineage>
        <taxon>Bacteria</taxon>
        <taxon>Pseudomonadati</taxon>
        <taxon>Pseudomonadota</taxon>
        <taxon>Betaproteobacteria</taxon>
        <taxon>Nitrosomonadales</taxon>
        <taxon>Gallionellaceae</taxon>
        <taxon>Gallionella</taxon>
    </lineage>
</organism>
<proteinExistence type="inferred from homology"/>
<evidence type="ECO:0000256" key="6">
    <source>
        <dbReference type="RuleBase" id="RU004379"/>
    </source>
</evidence>
<comment type="subcellular location">
    <subcellularLocation>
        <location evidence="1">Cell membrane</location>
        <topology evidence="1">Multi-pass membrane protein</topology>
    </subcellularLocation>
</comment>
<sequence length="229" mass="24791">MQYQNQFATTTDVIVTEQNKVLRNTYMMLALTMIPTLIGAFIGTSINFSFMHEHPVMGALLMFGAMMGLLFTVSALRNSVWGVVALLGFTLVAGVFLGPILQVALHLKNGAQLIGMAAGGTGLIFFSLATIATVTKKDFSFMGKFLFIGVILLVVASLANIFFAIPALSLTISAIAVLIFSAYILFDISQIIHGGETNYVMATMTLYLDIYNIFVNLLSLLMAFSGEKD</sequence>
<feature type="transmembrane region" description="Helical" evidence="6">
    <location>
        <begin position="56"/>
        <end position="76"/>
    </location>
</feature>
<feature type="transmembrane region" description="Helical" evidence="6">
    <location>
        <begin position="26"/>
        <end position="50"/>
    </location>
</feature>
<dbReference type="PANTHER" id="PTHR23291">
    <property type="entry name" value="BAX INHIBITOR-RELATED"/>
    <property type="match status" value="1"/>
</dbReference>
<evidence type="ECO:0000313" key="8">
    <source>
        <dbReference type="Proteomes" id="UP000001235"/>
    </source>
</evidence>
<dbReference type="eggNOG" id="COG0670">
    <property type="taxonomic scope" value="Bacteria"/>
</dbReference>
<keyword evidence="5 6" id="KW-0472">Membrane</keyword>
<dbReference type="KEGG" id="gca:Galf_1842"/>
<feature type="transmembrane region" description="Helical" evidence="6">
    <location>
        <begin position="171"/>
        <end position="192"/>
    </location>
</feature>
<keyword evidence="4 6" id="KW-1133">Transmembrane helix</keyword>
<dbReference type="RefSeq" id="WP_013293786.1">
    <property type="nucleotide sequence ID" value="NC_014394.1"/>
</dbReference>
<feature type="transmembrane region" description="Helical" evidence="6">
    <location>
        <begin position="83"/>
        <end position="105"/>
    </location>
</feature>
<dbReference type="AlphaFoldDB" id="D9SH55"/>
<evidence type="ECO:0000256" key="1">
    <source>
        <dbReference type="ARBA" id="ARBA00004651"/>
    </source>
</evidence>
<keyword evidence="8" id="KW-1185">Reference proteome</keyword>
<keyword evidence="2" id="KW-1003">Cell membrane</keyword>